<dbReference type="Pfam" id="PF00494">
    <property type="entry name" value="SQS_PSY"/>
    <property type="match status" value="1"/>
</dbReference>
<dbReference type="InterPro" id="IPR008949">
    <property type="entry name" value="Isoprenoid_synthase_dom_sf"/>
</dbReference>
<evidence type="ECO:0000313" key="2">
    <source>
        <dbReference type="Proteomes" id="UP000529417"/>
    </source>
</evidence>
<keyword evidence="2" id="KW-1185">Reference proteome</keyword>
<name>A0A7Z0HVW9_9RHOB</name>
<gene>
    <name evidence="1" type="ORF">HUK65_00010</name>
</gene>
<dbReference type="SUPFAM" id="SSF48576">
    <property type="entry name" value="Terpenoid synthases"/>
    <property type="match status" value="1"/>
</dbReference>
<evidence type="ECO:0000313" key="1">
    <source>
        <dbReference type="EMBL" id="NYS23356.1"/>
    </source>
</evidence>
<dbReference type="RefSeq" id="WP_179904065.1">
    <property type="nucleotide sequence ID" value="NZ_JACBXS010000001.1"/>
</dbReference>
<dbReference type="EMBL" id="JACBXS010000001">
    <property type="protein sequence ID" value="NYS23356.1"/>
    <property type="molecule type" value="Genomic_DNA"/>
</dbReference>
<dbReference type="Gene3D" id="1.10.600.10">
    <property type="entry name" value="Farnesyl Diphosphate Synthase"/>
    <property type="match status" value="1"/>
</dbReference>
<comment type="caution">
    <text evidence="1">The sequence shown here is derived from an EMBL/GenBank/DDBJ whole genome shotgun (WGS) entry which is preliminary data.</text>
</comment>
<organism evidence="1 2">
    <name type="scientific">Rhabdonatronobacter sediminivivens</name>
    <dbReference type="NCBI Taxonomy" id="2743469"/>
    <lineage>
        <taxon>Bacteria</taxon>
        <taxon>Pseudomonadati</taxon>
        <taxon>Pseudomonadota</taxon>
        <taxon>Alphaproteobacteria</taxon>
        <taxon>Rhodobacterales</taxon>
        <taxon>Paracoccaceae</taxon>
        <taxon>Rhabdonatronobacter</taxon>
    </lineage>
</organism>
<dbReference type="Proteomes" id="UP000529417">
    <property type="component" value="Unassembled WGS sequence"/>
</dbReference>
<protein>
    <submittedName>
        <fullName evidence="1">Squalene/phytoene synthase family protein</fullName>
    </submittedName>
</protein>
<sequence>MSLEACAELVRCGDPDRFLATMAAPPAMRDRLWPIYAANLEIARAPFVTKEPLIAEMRLQFWADTVAEAIAGKAVRNHEVAAPLAEVIRQHDLPQAHFDALIAARKRDISRAPFADTAALMDHMDATAGSVMQLAARVLGADEAAVPVVADMARAAGLANWLGAFPALEAAGQPPLPQDCADPAHLADLGLHHLHRARAARSKVPSDAAPALLSGWQAGAVLHRAARSPERVARGTLASPEFHRRGTLLFRALLRRW</sequence>
<dbReference type="AlphaFoldDB" id="A0A7Z0HVW9"/>
<proteinExistence type="predicted"/>
<accession>A0A7Z0HVW9</accession>
<dbReference type="InterPro" id="IPR002060">
    <property type="entry name" value="Squ/phyt_synthse"/>
</dbReference>
<reference evidence="1 2" key="1">
    <citation type="journal article" date="2000" name="Arch. Microbiol.">
        <title>Rhodobaca bogoriensis gen. nov. and sp. nov., an alkaliphilic purple nonsulfur bacterium from African Rift Valley soda lakes.</title>
        <authorList>
            <person name="Milford A.D."/>
            <person name="Achenbach L.A."/>
            <person name="Jung D.O."/>
            <person name="Madigan M.T."/>
        </authorList>
    </citation>
    <scope>NUCLEOTIDE SEQUENCE [LARGE SCALE GENOMIC DNA]</scope>
    <source>
        <strain evidence="1 2">2376</strain>
    </source>
</reference>